<reference evidence="3" key="1">
    <citation type="submission" date="2022-02" db="EMBL/GenBank/DDBJ databases">
        <title>Emergence and expansion in Europe of a Vibrio aestuarianus clonal complex pathogenic for oysters.</title>
        <authorList>
            <person name="Mesnil A."/>
            <person name="Travers M.-A."/>
        </authorList>
    </citation>
    <scope>NUCLEOTIDE SEQUENCE</scope>
    <source>
        <strain evidence="3">151-ITT-15-cp-1</strain>
    </source>
</reference>
<keyword evidence="1" id="KW-0175">Coiled coil</keyword>
<dbReference type="AlphaFoldDB" id="A0A9X4FIC3"/>
<feature type="transmembrane region" description="Helical" evidence="2">
    <location>
        <begin position="101"/>
        <end position="121"/>
    </location>
</feature>
<keyword evidence="2" id="KW-0472">Membrane</keyword>
<evidence type="ECO:0000256" key="2">
    <source>
        <dbReference type="SAM" id="Phobius"/>
    </source>
</evidence>
<comment type="caution">
    <text evidence="3">The sequence shown here is derived from an EMBL/GenBank/DDBJ whole genome shotgun (WGS) entry which is preliminary data.</text>
</comment>
<dbReference type="EMBL" id="JAKNAP010000178">
    <property type="protein sequence ID" value="MDE1359202.1"/>
    <property type="molecule type" value="Genomic_DNA"/>
</dbReference>
<dbReference type="RefSeq" id="WP_139299426.1">
    <property type="nucleotide sequence ID" value="NZ_JAKNAP010000178.1"/>
</dbReference>
<sequence length="128" mass="14527">MSMISDINVNADFRETSPKDESELSDEVAELKLQLEIQKMQAEIDELRAGIDDTKNNTQMRKDLADKTFSFMEKFTIFSALIFWLYIASFLQNGKEIPESVMITFITTTLATVIGLMVIILKGMFGSK</sequence>
<dbReference type="Proteomes" id="UP001140973">
    <property type="component" value="Unassembled WGS sequence"/>
</dbReference>
<evidence type="ECO:0000256" key="1">
    <source>
        <dbReference type="SAM" id="Coils"/>
    </source>
</evidence>
<gene>
    <name evidence="3" type="ORF">L9W73_18205</name>
</gene>
<proteinExistence type="predicted"/>
<feature type="coiled-coil region" evidence="1">
    <location>
        <begin position="21"/>
        <end position="57"/>
    </location>
</feature>
<keyword evidence="2" id="KW-1133">Transmembrane helix</keyword>
<protein>
    <submittedName>
        <fullName evidence="3">Uncharacterized protein</fullName>
    </submittedName>
</protein>
<evidence type="ECO:0000313" key="4">
    <source>
        <dbReference type="Proteomes" id="UP001140973"/>
    </source>
</evidence>
<organism evidence="3 4">
    <name type="scientific">Vibrio aestuarianus</name>
    <dbReference type="NCBI Taxonomy" id="28171"/>
    <lineage>
        <taxon>Bacteria</taxon>
        <taxon>Pseudomonadati</taxon>
        <taxon>Pseudomonadota</taxon>
        <taxon>Gammaproteobacteria</taxon>
        <taxon>Vibrionales</taxon>
        <taxon>Vibrionaceae</taxon>
        <taxon>Vibrio</taxon>
    </lineage>
</organism>
<keyword evidence="2" id="KW-0812">Transmembrane</keyword>
<accession>A0A9X4FIC3</accession>
<name>A0A9X4FIC3_9VIBR</name>
<evidence type="ECO:0000313" key="3">
    <source>
        <dbReference type="EMBL" id="MDE1359202.1"/>
    </source>
</evidence>
<feature type="transmembrane region" description="Helical" evidence="2">
    <location>
        <begin position="71"/>
        <end position="89"/>
    </location>
</feature>